<comment type="catalytic activity">
    <reaction evidence="8">
        <text>L-seryl-[protein] + ATP = O-phospho-L-seryl-[protein] + ADP + H(+)</text>
        <dbReference type="Rhea" id="RHEA:17989"/>
        <dbReference type="Rhea" id="RHEA-COMP:9863"/>
        <dbReference type="Rhea" id="RHEA-COMP:11604"/>
        <dbReference type="ChEBI" id="CHEBI:15378"/>
        <dbReference type="ChEBI" id="CHEBI:29999"/>
        <dbReference type="ChEBI" id="CHEBI:30616"/>
        <dbReference type="ChEBI" id="CHEBI:83421"/>
        <dbReference type="ChEBI" id="CHEBI:456216"/>
        <dbReference type="EC" id="2.7.11.1"/>
    </reaction>
</comment>
<keyword evidence="4" id="KW-0547">Nucleotide-binding</keyword>
<dbReference type="Pfam" id="PF01603">
    <property type="entry name" value="B56"/>
    <property type="match status" value="1"/>
</dbReference>
<evidence type="ECO:0000259" key="10">
    <source>
        <dbReference type="PROSITE" id="PS50011"/>
    </source>
</evidence>
<name>A0AAD7UKQ9_9STRA</name>
<keyword evidence="3" id="KW-0808">Transferase</keyword>
<dbReference type="InterPro" id="IPR050236">
    <property type="entry name" value="Ser_Thr_kinase_AGC"/>
</dbReference>
<feature type="region of interest" description="Disordered" evidence="9">
    <location>
        <begin position="417"/>
        <end position="436"/>
    </location>
</feature>
<keyword evidence="6" id="KW-0067">ATP-binding</keyword>
<dbReference type="Gene3D" id="1.25.10.10">
    <property type="entry name" value="Leucine-rich Repeat Variant"/>
    <property type="match status" value="1"/>
</dbReference>
<keyword evidence="12" id="KW-1185">Reference proteome</keyword>
<dbReference type="InterPro" id="IPR011989">
    <property type="entry name" value="ARM-like"/>
</dbReference>
<dbReference type="Proteomes" id="UP001230188">
    <property type="component" value="Unassembled WGS sequence"/>
</dbReference>
<evidence type="ECO:0000256" key="2">
    <source>
        <dbReference type="ARBA" id="ARBA00022527"/>
    </source>
</evidence>
<dbReference type="InterPro" id="IPR016024">
    <property type="entry name" value="ARM-type_fold"/>
</dbReference>
<feature type="compositionally biased region" description="Low complexity" evidence="9">
    <location>
        <begin position="352"/>
        <end position="364"/>
    </location>
</feature>
<dbReference type="Gene3D" id="3.30.200.20">
    <property type="entry name" value="Phosphorylase Kinase, domain 1"/>
    <property type="match status" value="1"/>
</dbReference>
<gene>
    <name evidence="11" type="ORF">CTAYLR_007498</name>
</gene>
<dbReference type="PANTHER" id="PTHR24356">
    <property type="entry name" value="SERINE/THREONINE-PROTEIN KINASE"/>
    <property type="match status" value="1"/>
</dbReference>
<evidence type="ECO:0000256" key="6">
    <source>
        <dbReference type="ARBA" id="ARBA00022840"/>
    </source>
</evidence>
<dbReference type="AlphaFoldDB" id="A0AAD7UKQ9"/>
<evidence type="ECO:0000256" key="4">
    <source>
        <dbReference type="ARBA" id="ARBA00022741"/>
    </source>
</evidence>
<comment type="catalytic activity">
    <reaction evidence="7">
        <text>L-threonyl-[protein] + ATP = O-phospho-L-threonyl-[protein] + ADP + H(+)</text>
        <dbReference type="Rhea" id="RHEA:46608"/>
        <dbReference type="Rhea" id="RHEA-COMP:11060"/>
        <dbReference type="Rhea" id="RHEA-COMP:11605"/>
        <dbReference type="ChEBI" id="CHEBI:15378"/>
        <dbReference type="ChEBI" id="CHEBI:30013"/>
        <dbReference type="ChEBI" id="CHEBI:30616"/>
        <dbReference type="ChEBI" id="CHEBI:61977"/>
        <dbReference type="ChEBI" id="CHEBI:456216"/>
        <dbReference type="EC" id="2.7.11.1"/>
    </reaction>
</comment>
<sequence length="958" mass="103509">MELSSPLESPWPKEVCLKYVEELRVALENEKRSVRNWNEGLEGDASPALVAALKGVRENIGHEESVTWFVEAGLVELIAARLRRCPPADERPLLRWGLYATYASAPGLRPALRAVWGRELAEFARAPTWRWVIAPLLGALRCVIDGMASPAASTDAVVSRLVADVLAPLHRPNEYAEWRDQLPLFGTYHAELSACMVAAIRKVSKAGSAAVRAVLDSWPTIAVASTSKEIALLGELEELLTARESQRAGSPYALCEACFDDVLAVVLNRLSVCISSENWRLVERALHMWRREDFVSRFARRAKETCAHVLPALLRDGAPHWNPTVNRMTVLVIDRLAAMGDRAFEAAAKTLAAPNKSASPNPAATKDDTPAPAVMHEPPAMAAVGSLTRDMRGWRPGSGAPPPASVTGVAPWATSVPVSHHQSRGGGRVGVGETTTTTTTTTLGSIEEGDDGMTRVRKFKAACATLAAQSGGGFGGTTAEESQKEWAAQLTAEAPLRLPELKFHDLVFGRELGTGAFGVVKYAKRIVRVGEKAGGRASGDPSTQGVALSRAHWPDFAVKVVSRQKVEFHRYEGSIAREICVLRELNHPGVARLVSAFKWRDDVYLVLEYAGGGDLHETIAADGALDLPSTRFVVGSIVAALQSIHDAGFVYADLKPENVLLTSAGHVKLTDFGACRGATPEARDPLDEAAAQALATLRDGDWRDTTTTTSATKAAAAAGERGDHSQRPPFDADDYRRVEGTVLYLSPEVVRGAAPGPAADVWALGCVVHFCVEARPRFEANSDEEAKAQILKFDSPSATFVTATPPEAVAFERYLLEPHEATRPLLVDVSTHAFFAGIDVHSLYRSAAVSPLGRAEAKRERIVPPSDAKWAQRQYSMIWAPLETADLVAKREEREFGVWIHVDVVAESPSEAGVPFSAATAASAENFHVYPSKKDGNQPKPRSPNPQSELAMIDEDEE</sequence>
<accession>A0AAD7UKQ9</accession>
<dbReference type="SUPFAM" id="SSF56112">
    <property type="entry name" value="Protein kinase-like (PK-like)"/>
    <property type="match status" value="1"/>
</dbReference>
<dbReference type="Pfam" id="PF00069">
    <property type="entry name" value="Pkinase"/>
    <property type="match status" value="2"/>
</dbReference>
<dbReference type="InterPro" id="IPR000719">
    <property type="entry name" value="Prot_kinase_dom"/>
</dbReference>
<dbReference type="GO" id="GO:0000159">
    <property type="term" value="C:protein phosphatase type 2A complex"/>
    <property type="evidence" value="ECO:0007669"/>
    <property type="project" value="InterPro"/>
</dbReference>
<organism evidence="11 12">
    <name type="scientific">Chrysophaeum taylorii</name>
    <dbReference type="NCBI Taxonomy" id="2483200"/>
    <lineage>
        <taxon>Eukaryota</taxon>
        <taxon>Sar</taxon>
        <taxon>Stramenopiles</taxon>
        <taxon>Ochrophyta</taxon>
        <taxon>Pelagophyceae</taxon>
        <taxon>Pelagomonadales</taxon>
        <taxon>Pelagomonadaceae</taxon>
        <taxon>Chrysophaeum</taxon>
    </lineage>
</organism>
<dbReference type="GO" id="GO:0019888">
    <property type="term" value="F:protein phosphatase regulator activity"/>
    <property type="evidence" value="ECO:0007669"/>
    <property type="project" value="InterPro"/>
</dbReference>
<evidence type="ECO:0000256" key="5">
    <source>
        <dbReference type="ARBA" id="ARBA00022777"/>
    </source>
</evidence>
<evidence type="ECO:0000256" key="3">
    <source>
        <dbReference type="ARBA" id="ARBA00022679"/>
    </source>
</evidence>
<evidence type="ECO:0000256" key="7">
    <source>
        <dbReference type="ARBA" id="ARBA00047899"/>
    </source>
</evidence>
<dbReference type="PANTHER" id="PTHR24356:SF163">
    <property type="entry name" value="3-PHOSPHOINOSITIDE-DEPENDENT PROTEIN KINASE 1-RELATED"/>
    <property type="match status" value="1"/>
</dbReference>
<comment type="caution">
    <text evidence="11">The sequence shown here is derived from an EMBL/GenBank/DDBJ whole genome shotgun (WGS) entry which is preliminary data.</text>
</comment>
<proteinExistence type="predicted"/>
<dbReference type="EMBL" id="JAQMWT010000127">
    <property type="protein sequence ID" value="KAJ8609875.1"/>
    <property type="molecule type" value="Genomic_DNA"/>
</dbReference>
<evidence type="ECO:0000256" key="8">
    <source>
        <dbReference type="ARBA" id="ARBA00048679"/>
    </source>
</evidence>
<dbReference type="PROSITE" id="PS00108">
    <property type="entry name" value="PROTEIN_KINASE_ST"/>
    <property type="match status" value="1"/>
</dbReference>
<feature type="region of interest" description="Disordered" evidence="9">
    <location>
        <begin position="701"/>
        <end position="732"/>
    </location>
</feature>
<keyword evidence="5" id="KW-0418">Kinase</keyword>
<dbReference type="EC" id="2.7.11.1" evidence="1"/>
<dbReference type="PROSITE" id="PS50011">
    <property type="entry name" value="PROTEIN_KINASE_DOM"/>
    <property type="match status" value="1"/>
</dbReference>
<reference evidence="11" key="1">
    <citation type="submission" date="2023-01" db="EMBL/GenBank/DDBJ databases">
        <title>Metagenome sequencing of chrysophaentin producing Chrysophaeum taylorii.</title>
        <authorList>
            <person name="Davison J."/>
            <person name="Bewley C."/>
        </authorList>
    </citation>
    <scope>NUCLEOTIDE SEQUENCE</scope>
    <source>
        <strain evidence="11">NIES-1699</strain>
    </source>
</reference>
<protein>
    <recommendedName>
        <fullName evidence="1">non-specific serine/threonine protein kinase</fullName>
        <ecNumber evidence="1">2.7.11.1</ecNumber>
    </recommendedName>
</protein>
<dbReference type="GO" id="GO:0004674">
    <property type="term" value="F:protein serine/threonine kinase activity"/>
    <property type="evidence" value="ECO:0007669"/>
    <property type="project" value="UniProtKB-KW"/>
</dbReference>
<feature type="region of interest" description="Disordered" evidence="9">
    <location>
        <begin position="929"/>
        <end position="958"/>
    </location>
</feature>
<feature type="compositionally biased region" description="Low complexity" evidence="9">
    <location>
        <begin position="705"/>
        <end position="718"/>
    </location>
</feature>
<dbReference type="SUPFAM" id="SSF48371">
    <property type="entry name" value="ARM repeat"/>
    <property type="match status" value="1"/>
</dbReference>
<feature type="domain" description="Protein kinase" evidence="10">
    <location>
        <begin position="506"/>
        <end position="835"/>
    </location>
</feature>
<evidence type="ECO:0000313" key="12">
    <source>
        <dbReference type="Proteomes" id="UP001230188"/>
    </source>
</evidence>
<dbReference type="Gene3D" id="1.10.510.10">
    <property type="entry name" value="Transferase(Phosphotransferase) domain 1"/>
    <property type="match status" value="1"/>
</dbReference>
<feature type="region of interest" description="Disordered" evidence="9">
    <location>
        <begin position="352"/>
        <end position="375"/>
    </location>
</feature>
<dbReference type="SMART" id="SM00220">
    <property type="entry name" value="S_TKc"/>
    <property type="match status" value="1"/>
</dbReference>
<dbReference type="InterPro" id="IPR011009">
    <property type="entry name" value="Kinase-like_dom_sf"/>
</dbReference>
<evidence type="ECO:0000313" key="11">
    <source>
        <dbReference type="EMBL" id="KAJ8609875.1"/>
    </source>
</evidence>
<dbReference type="InterPro" id="IPR008271">
    <property type="entry name" value="Ser/Thr_kinase_AS"/>
</dbReference>
<keyword evidence="2" id="KW-0723">Serine/threonine-protein kinase</keyword>
<dbReference type="InterPro" id="IPR002554">
    <property type="entry name" value="PP2A_B56"/>
</dbReference>
<dbReference type="GO" id="GO:0005524">
    <property type="term" value="F:ATP binding"/>
    <property type="evidence" value="ECO:0007669"/>
    <property type="project" value="UniProtKB-KW"/>
</dbReference>
<evidence type="ECO:0000256" key="1">
    <source>
        <dbReference type="ARBA" id="ARBA00012513"/>
    </source>
</evidence>
<dbReference type="GO" id="GO:0035556">
    <property type="term" value="P:intracellular signal transduction"/>
    <property type="evidence" value="ECO:0007669"/>
    <property type="project" value="TreeGrafter"/>
</dbReference>
<evidence type="ECO:0000256" key="9">
    <source>
        <dbReference type="SAM" id="MobiDB-lite"/>
    </source>
</evidence>